<dbReference type="AlphaFoldDB" id="A0A316ZJ52"/>
<dbReference type="GeneID" id="37272086"/>
<dbReference type="GO" id="GO:0006420">
    <property type="term" value="P:arginyl-tRNA aminoacylation"/>
    <property type="evidence" value="ECO:0007669"/>
    <property type="project" value="InterPro"/>
</dbReference>
<dbReference type="InterPro" id="IPR008909">
    <property type="entry name" value="DALR_anticod-bd"/>
</dbReference>
<dbReference type="InterPro" id="IPR036695">
    <property type="entry name" value="Arg-tRNA-synth_N_sf"/>
</dbReference>
<organism evidence="12 13">
    <name type="scientific">Tilletiopsis washingtonensis</name>
    <dbReference type="NCBI Taxonomy" id="58919"/>
    <lineage>
        <taxon>Eukaryota</taxon>
        <taxon>Fungi</taxon>
        <taxon>Dikarya</taxon>
        <taxon>Basidiomycota</taxon>
        <taxon>Ustilaginomycotina</taxon>
        <taxon>Exobasidiomycetes</taxon>
        <taxon>Entylomatales</taxon>
        <taxon>Entylomatales incertae sedis</taxon>
        <taxon>Tilletiopsis</taxon>
    </lineage>
</organism>
<name>A0A316ZJ52_9BASI</name>
<evidence type="ECO:0000256" key="7">
    <source>
        <dbReference type="ARBA" id="ARBA00023146"/>
    </source>
</evidence>
<gene>
    <name evidence="12" type="ORF">FA09DRAFT_342351</name>
</gene>
<dbReference type="EC" id="6.1.1.19" evidence="2"/>
<dbReference type="STRING" id="58919.A0A316ZJ52"/>
<dbReference type="CDD" id="cd07956">
    <property type="entry name" value="Anticodon_Ia_Arg"/>
    <property type="match status" value="1"/>
</dbReference>
<protein>
    <recommendedName>
        <fullName evidence="2">arginine--tRNA ligase</fullName>
        <ecNumber evidence="2">6.1.1.19</ecNumber>
    </recommendedName>
    <alternativeName>
        <fullName evidence="8">Arginyl-tRNA synthetase</fullName>
    </alternativeName>
</protein>
<dbReference type="Gene3D" id="1.10.730.10">
    <property type="entry name" value="Isoleucyl-tRNA Synthetase, Domain 1"/>
    <property type="match status" value="1"/>
</dbReference>
<dbReference type="Gene3D" id="3.40.50.620">
    <property type="entry name" value="HUPs"/>
    <property type="match status" value="1"/>
</dbReference>
<dbReference type="SUPFAM" id="SSF47323">
    <property type="entry name" value="Anticodon-binding domain of a subclass of class I aminoacyl-tRNA synthetases"/>
    <property type="match status" value="1"/>
</dbReference>
<dbReference type="PANTHER" id="PTHR11956">
    <property type="entry name" value="ARGINYL-TRNA SYNTHETASE"/>
    <property type="match status" value="1"/>
</dbReference>
<reference evidence="12 13" key="1">
    <citation type="journal article" date="2018" name="Mol. Biol. Evol.">
        <title>Broad Genomic Sampling Reveals a Smut Pathogenic Ancestry of the Fungal Clade Ustilaginomycotina.</title>
        <authorList>
            <person name="Kijpornyongpan T."/>
            <person name="Mondo S.J."/>
            <person name="Barry K."/>
            <person name="Sandor L."/>
            <person name="Lee J."/>
            <person name="Lipzen A."/>
            <person name="Pangilinan J."/>
            <person name="LaButti K."/>
            <person name="Hainaut M."/>
            <person name="Henrissat B."/>
            <person name="Grigoriev I.V."/>
            <person name="Spatafora J.W."/>
            <person name="Aime M.C."/>
        </authorList>
    </citation>
    <scope>NUCLEOTIDE SEQUENCE [LARGE SCALE GENOMIC DNA]</scope>
    <source>
        <strain evidence="12 13">MCA 4186</strain>
    </source>
</reference>
<dbReference type="InterPro" id="IPR014729">
    <property type="entry name" value="Rossmann-like_a/b/a_fold"/>
</dbReference>
<dbReference type="PRINTS" id="PR01038">
    <property type="entry name" value="TRNASYNTHARG"/>
</dbReference>
<dbReference type="Gene3D" id="3.30.1360.70">
    <property type="entry name" value="Arginyl tRNA synthetase N-terminal domain"/>
    <property type="match status" value="1"/>
</dbReference>
<dbReference type="PROSITE" id="PS00178">
    <property type="entry name" value="AA_TRNA_LIGASE_I"/>
    <property type="match status" value="1"/>
</dbReference>
<dbReference type="GO" id="GO:0032543">
    <property type="term" value="P:mitochondrial translation"/>
    <property type="evidence" value="ECO:0007669"/>
    <property type="project" value="TreeGrafter"/>
</dbReference>
<evidence type="ECO:0000256" key="9">
    <source>
        <dbReference type="ARBA" id="ARBA00049339"/>
    </source>
</evidence>
<keyword evidence="5 10" id="KW-0067">ATP-binding</keyword>
<proteinExistence type="inferred from homology"/>
<evidence type="ECO:0000256" key="6">
    <source>
        <dbReference type="ARBA" id="ARBA00022917"/>
    </source>
</evidence>
<evidence type="ECO:0000256" key="10">
    <source>
        <dbReference type="RuleBase" id="RU363038"/>
    </source>
</evidence>
<dbReference type="OrthoDB" id="68056at2759"/>
<evidence type="ECO:0000256" key="5">
    <source>
        <dbReference type="ARBA" id="ARBA00022840"/>
    </source>
</evidence>
<dbReference type="Pfam" id="PF00750">
    <property type="entry name" value="tRNA-synt_1d"/>
    <property type="match status" value="1"/>
</dbReference>
<dbReference type="Proteomes" id="UP000245946">
    <property type="component" value="Unassembled WGS sequence"/>
</dbReference>
<keyword evidence="6 10" id="KW-0648">Protein biosynthesis</keyword>
<evidence type="ECO:0000256" key="8">
    <source>
        <dbReference type="ARBA" id="ARBA00033033"/>
    </source>
</evidence>
<keyword evidence="4 10" id="KW-0547">Nucleotide-binding</keyword>
<dbReference type="InterPro" id="IPR001278">
    <property type="entry name" value="Arg-tRNA-ligase"/>
</dbReference>
<dbReference type="CDD" id="cd00671">
    <property type="entry name" value="ArgRS_core"/>
    <property type="match status" value="1"/>
</dbReference>
<keyword evidence="3 10" id="KW-0436">Ligase</keyword>
<evidence type="ECO:0000256" key="1">
    <source>
        <dbReference type="ARBA" id="ARBA00005594"/>
    </source>
</evidence>
<dbReference type="InterPro" id="IPR001412">
    <property type="entry name" value="aa-tRNA-synth_I_CS"/>
</dbReference>
<evidence type="ECO:0000313" key="12">
    <source>
        <dbReference type="EMBL" id="PWO00294.1"/>
    </source>
</evidence>
<accession>A0A316ZJ52</accession>
<dbReference type="Pfam" id="PF05746">
    <property type="entry name" value="DALR_1"/>
    <property type="match status" value="1"/>
</dbReference>
<dbReference type="SUPFAM" id="SSF52374">
    <property type="entry name" value="Nucleotidylyl transferase"/>
    <property type="match status" value="1"/>
</dbReference>
<dbReference type="GO" id="GO:0005739">
    <property type="term" value="C:mitochondrion"/>
    <property type="evidence" value="ECO:0007669"/>
    <property type="project" value="TreeGrafter"/>
</dbReference>
<dbReference type="GO" id="GO:0004814">
    <property type="term" value="F:arginine-tRNA ligase activity"/>
    <property type="evidence" value="ECO:0007669"/>
    <property type="project" value="UniProtKB-EC"/>
</dbReference>
<dbReference type="NCBIfam" id="TIGR00456">
    <property type="entry name" value="argS"/>
    <property type="match status" value="1"/>
</dbReference>
<evidence type="ECO:0000256" key="3">
    <source>
        <dbReference type="ARBA" id="ARBA00022598"/>
    </source>
</evidence>
<keyword evidence="13" id="KW-1185">Reference proteome</keyword>
<evidence type="ECO:0000313" key="13">
    <source>
        <dbReference type="Proteomes" id="UP000245946"/>
    </source>
</evidence>
<dbReference type="RefSeq" id="XP_025600572.1">
    <property type="nucleotide sequence ID" value="XM_025744542.1"/>
</dbReference>
<dbReference type="InterPro" id="IPR009080">
    <property type="entry name" value="tRNAsynth_Ia_anticodon-bd"/>
</dbReference>
<evidence type="ECO:0000256" key="4">
    <source>
        <dbReference type="ARBA" id="ARBA00022741"/>
    </source>
</evidence>
<keyword evidence="7 10" id="KW-0030">Aminoacyl-tRNA synthetase</keyword>
<dbReference type="GO" id="GO:0005524">
    <property type="term" value="F:ATP binding"/>
    <property type="evidence" value="ECO:0007669"/>
    <property type="project" value="UniProtKB-KW"/>
</dbReference>
<feature type="domain" description="DALR anticodon binding" evidence="11">
    <location>
        <begin position="517"/>
        <end position="641"/>
    </location>
</feature>
<dbReference type="SMART" id="SM00836">
    <property type="entry name" value="DALR_1"/>
    <property type="match status" value="1"/>
</dbReference>
<evidence type="ECO:0000256" key="2">
    <source>
        <dbReference type="ARBA" id="ARBA00012837"/>
    </source>
</evidence>
<dbReference type="FunFam" id="3.40.50.620:FF:000058">
    <property type="entry name" value="Mitochondrial arginyl-tRNA synthetase"/>
    <property type="match status" value="1"/>
</dbReference>
<comment type="catalytic activity">
    <reaction evidence="9">
        <text>tRNA(Arg) + L-arginine + ATP = L-arginyl-tRNA(Arg) + AMP + diphosphate</text>
        <dbReference type="Rhea" id="RHEA:20301"/>
        <dbReference type="Rhea" id="RHEA-COMP:9658"/>
        <dbReference type="Rhea" id="RHEA-COMP:9673"/>
        <dbReference type="ChEBI" id="CHEBI:30616"/>
        <dbReference type="ChEBI" id="CHEBI:32682"/>
        <dbReference type="ChEBI" id="CHEBI:33019"/>
        <dbReference type="ChEBI" id="CHEBI:78442"/>
        <dbReference type="ChEBI" id="CHEBI:78513"/>
        <dbReference type="ChEBI" id="CHEBI:456215"/>
        <dbReference type="EC" id="6.1.1.19"/>
    </reaction>
</comment>
<dbReference type="FunFam" id="1.10.730.10:FF:000006">
    <property type="entry name" value="Arginyl-tRNA synthetase 2, mitochondrial"/>
    <property type="match status" value="1"/>
</dbReference>
<sequence>MATAPSSSPQGIHTASFKGIHAALNLPALPSHPSADPARHPLDAFLLAAAEQVAAALDIDFDKAWQGTQLHSKGADIIVTVPRFRLPGKPADVAQKVVDAFKPNAYLESATNEKGFVWITCHTPTLTALTLGTIHELSRGRSSGSWAGEDLAESSGLYGTNASGAGKQMIVEFSSPNIAKPFHAGHLRSTIIGAFIANLYEANGWKVERWNYLGDWGKQFGLLAVGWEKYGDEALLKEDAVKHLYDVYVHINKTAEAEPEIHDAARAYFKAMEDDDEHALGLWKKFRDLSIEKYKETYARLNVHFDVYSGESQVSKQNIATALEHIRASDYVEKAENGALLIDLSKYKLEKAVIERKDGTPLYITRDIGEAKQRWDRFVEQRGDGLGFDKMIYVVASQQDLHLAQFFKVLELIGYEWAQPAAQRLLHINFGMVLGMSTRKGTAVFLEHILDEAKENMHNVMRSNEDKYAQVENPELTADVLGMTAVKVQDMGAKRINNYQFDWSRMLSFEGDTGPYMQYNHVRLCSVERRVADLDGVALPAVLDPSSLRLELLAEPKAREVIMLLAAWPETVRANLKDLQPSTIVHFCFRLCHALSSAWEILIVRKQEKDLALARLFLFRCSKDVLSAAMRLLTIQPLQRM</sequence>
<dbReference type="InterPro" id="IPR035684">
    <property type="entry name" value="ArgRS_core"/>
</dbReference>
<comment type="similarity">
    <text evidence="1 10">Belongs to the class-I aminoacyl-tRNA synthetase family.</text>
</comment>
<evidence type="ECO:0000259" key="11">
    <source>
        <dbReference type="SMART" id="SM00836"/>
    </source>
</evidence>
<dbReference type="EMBL" id="KZ819285">
    <property type="protein sequence ID" value="PWO00294.1"/>
    <property type="molecule type" value="Genomic_DNA"/>
</dbReference>
<dbReference type="PANTHER" id="PTHR11956:SF11">
    <property type="entry name" value="ARGININE--TRNA LIGASE, MITOCHONDRIAL-RELATED"/>
    <property type="match status" value="1"/>
</dbReference>